<dbReference type="Proteomes" id="UP000247602">
    <property type="component" value="Unassembled WGS sequence"/>
</dbReference>
<comment type="caution">
    <text evidence="4">The sequence shown here is derived from an EMBL/GenBank/DDBJ whole genome shotgun (WGS) entry which is preliminary data.</text>
</comment>
<dbReference type="OrthoDB" id="8536235at2"/>
<feature type="domain" description="YbaK/aminoacyl-tRNA synthetase-associated" evidence="2">
    <location>
        <begin position="33"/>
        <end position="152"/>
    </location>
</feature>
<dbReference type="EMBL" id="JACIBU010000001">
    <property type="protein sequence ID" value="MBB3675642.1"/>
    <property type="molecule type" value="Genomic_DNA"/>
</dbReference>
<protein>
    <submittedName>
        <fullName evidence="3">Prolyl-tRNA editing enzyme YbaK/EbsC (Cys-tRNA(Pro) deacylase)</fullName>
    </submittedName>
    <submittedName>
        <fullName evidence="4">YbaK/EbsC family protein</fullName>
    </submittedName>
</protein>
<reference evidence="4 5" key="1">
    <citation type="submission" date="2018-06" db="EMBL/GenBank/DDBJ databases">
        <title>Draft genome sequence of Modestobacter versicolor CP153-2.</title>
        <authorList>
            <person name="Gundlapally S.R."/>
        </authorList>
    </citation>
    <scope>NUCLEOTIDE SEQUENCE [LARGE SCALE GENOMIC DNA]</scope>
    <source>
        <strain evidence="4 5">CP153-2</strain>
    </source>
</reference>
<reference evidence="3 6" key="2">
    <citation type="submission" date="2020-08" db="EMBL/GenBank/DDBJ databases">
        <title>Sequencing the genomes of 1000 actinobacteria strains.</title>
        <authorList>
            <person name="Klenk H.-P."/>
        </authorList>
    </citation>
    <scope>NUCLEOTIDE SEQUENCE [LARGE SCALE GENOMIC DNA]</scope>
    <source>
        <strain evidence="3 6">DSM 16678</strain>
    </source>
</reference>
<dbReference type="GO" id="GO:0002161">
    <property type="term" value="F:aminoacyl-tRNA deacylase activity"/>
    <property type="evidence" value="ECO:0007669"/>
    <property type="project" value="InterPro"/>
</dbReference>
<dbReference type="AlphaFoldDB" id="A0A323V8N8"/>
<proteinExistence type="predicted"/>
<evidence type="ECO:0000313" key="5">
    <source>
        <dbReference type="Proteomes" id="UP000247602"/>
    </source>
</evidence>
<dbReference type="SUPFAM" id="SSF55826">
    <property type="entry name" value="YbaK/ProRS associated domain"/>
    <property type="match status" value="1"/>
</dbReference>
<dbReference type="Pfam" id="PF04073">
    <property type="entry name" value="tRNA_edit"/>
    <property type="match status" value="1"/>
</dbReference>
<sequence>MTGAEPPHHPRVAEVAQQLRAAGAAGEVHVLTDSARTAAAAAAQLGVEVGAIANSLVFDVGGEPLLVLTSGAHRVDEALVADLLGVPAITRATPEFVRRHTGQAIGGVAPLGHPAPIGTLVDVELARHDRVWAAAGHPHTVFPTTYDELLRLTEGTPAEVGPGPVAAAQADAEATHR</sequence>
<dbReference type="InterPro" id="IPR007214">
    <property type="entry name" value="YbaK/aa-tRNA-synth-assoc-dom"/>
</dbReference>
<evidence type="ECO:0000256" key="1">
    <source>
        <dbReference type="SAM" id="MobiDB-lite"/>
    </source>
</evidence>
<organism evidence="4 5">
    <name type="scientific">Modestobacter versicolor</name>
    <dbReference type="NCBI Taxonomy" id="429133"/>
    <lineage>
        <taxon>Bacteria</taxon>
        <taxon>Bacillati</taxon>
        <taxon>Actinomycetota</taxon>
        <taxon>Actinomycetes</taxon>
        <taxon>Geodermatophilales</taxon>
        <taxon>Geodermatophilaceae</taxon>
        <taxon>Modestobacter</taxon>
    </lineage>
</organism>
<dbReference type="PANTHER" id="PTHR30411">
    <property type="entry name" value="CYTOPLASMIC PROTEIN"/>
    <property type="match status" value="1"/>
</dbReference>
<evidence type="ECO:0000313" key="3">
    <source>
        <dbReference type="EMBL" id="MBB3675642.1"/>
    </source>
</evidence>
<feature type="region of interest" description="Disordered" evidence="1">
    <location>
        <begin position="155"/>
        <end position="177"/>
    </location>
</feature>
<dbReference type="CDD" id="cd04333">
    <property type="entry name" value="ProX_deacylase"/>
    <property type="match status" value="1"/>
</dbReference>
<dbReference type="RefSeq" id="WP_110552668.1">
    <property type="nucleotide sequence ID" value="NZ_JACIBU010000001.1"/>
</dbReference>
<evidence type="ECO:0000259" key="2">
    <source>
        <dbReference type="Pfam" id="PF04073"/>
    </source>
</evidence>
<keyword evidence="5" id="KW-1185">Reference proteome</keyword>
<dbReference type="InterPro" id="IPR036754">
    <property type="entry name" value="YbaK/aa-tRNA-synt-asso_dom_sf"/>
</dbReference>
<gene>
    <name evidence="4" type="ORF">DMO24_12940</name>
    <name evidence="3" type="ORF">FHX36_001377</name>
</gene>
<evidence type="ECO:0000313" key="4">
    <source>
        <dbReference type="EMBL" id="PZA20931.1"/>
    </source>
</evidence>
<dbReference type="PANTHER" id="PTHR30411:SF1">
    <property type="entry name" value="CYTOPLASMIC PROTEIN"/>
    <property type="match status" value="1"/>
</dbReference>
<dbReference type="Proteomes" id="UP000580718">
    <property type="component" value="Unassembled WGS sequence"/>
</dbReference>
<evidence type="ECO:0000313" key="6">
    <source>
        <dbReference type="Proteomes" id="UP000580718"/>
    </source>
</evidence>
<dbReference type="Gene3D" id="3.90.960.10">
    <property type="entry name" value="YbaK/aminoacyl-tRNA synthetase-associated domain"/>
    <property type="match status" value="1"/>
</dbReference>
<name>A0A323V8N8_9ACTN</name>
<accession>A0A323V8N8</accession>
<dbReference type="EMBL" id="QKNV01000130">
    <property type="protein sequence ID" value="PZA20931.1"/>
    <property type="molecule type" value="Genomic_DNA"/>
</dbReference>